<dbReference type="PANTHER" id="PTHR23407">
    <property type="entry name" value="ATPASE INHIBITOR/5-FORMYLTETRAHYDROFOLATE CYCLO-LIGASE"/>
    <property type="match status" value="1"/>
</dbReference>
<dbReference type="Proteomes" id="UP000216446">
    <property type="component" value="Unassembled WGS sequence"/>
</dbReference>
<keyword evidence="5" id="KW-0460">Magnesium</keyword>
<comment type="similarity">
    <text evidence="1 5">Belongs to the 5-formyltetrahydrofolate cyclo-ligase family.</text>
</comment>
<dbReference type="GO" id="GO:0009396">
    <property type="term" value="P:folic acid-containing compound biosynthetic process"/>
    <property type="evidence" value="ECO:0007669"/>
    <property type="project" value="TreeGrafter"/>
</dbReference>
<dbReference type="Gene3D" id="3.40.50.10420">
    <property type="entry name" value="NagB/RpiA/CoA transferase-like"/>
    <property type="match status" value="1"/>
</dbReference>
<dbReference type="GO" id="GO:0005524">
    <property type="term" value="F:ATP binding"/>
    <property type="evidence" value="ECO:0007669"/>
    <property type="project" value="UniProtKB-KW"/>
</dbReference>
<organism evidence="6 7">
    <name type="scientific">Rubricoccus marinus</name>
    <dbReference type="NCBI Taxonomy" id="716817"/>
    <lineage>
        <taxon>Bacteria</taxon>
        <taxon>Pseudomonadati</taxon>
        <taxon>Rhodothermota</taxon>
        <taxon>Rhodothermia</taxon>
        <taxon>Rhodothermales</taxon>
        <taxon>Rubricoccaceae</taxon>
        <taxon>Rubricoccus</taxon>
    </lineage>
</organism>
<dbReference type="RefSeq" id="WP_094548255.1">
    <property type="nucleotide sequence ID" value="NZ_MQWB01000001.1"/>
</dbReference>
<comment type="cofactor">
    <cofactor evidence="5">
        <name>Mg(2+)</name>
        <dbReference type="ChEBI" id="CHEBI:18420"/>
    </cofactor>
</comment>
<reference evidence="6 7" key="1">
    <citation type="submission" date="2016-11" db="EMBL/GenBank/DDBJ databases">
        <title>Study of marine rhodopsin-containing bacteria.</title>
        <authorList>
            <person name="Yoshizawa S."/>
            <person name="Kumagai Y."/>
            <person name="Kogure K."/>
        </authorList>
    </citation>
    <scope>NUCLEOTIDE SEQUENCE [LARGE SCALE GENOMIC DNA]</scope>
    <source>
        <strain evidence="6 7">SG-29</strain>
    </source>
</reference>
<dbReference type="PIRSF" id="PIRSF006806">
    <property type="entry name" value="FTHF_cligase"/>
    <property type="match status" value="1"/>
</dbReference>
<feature type="binding site" evidence="4">
    <location>
        <begin position="13"/>
        <end position="17"/>
    </location>
    <ligand>
        <name>ATP</name>
        <dbReference type="ChEBI" id="CHEBI:30616"/>
    </ligand>
</feature>
<keyword evidence="2 4" id="KW-0547">Nucleotide-binding</keyword>
<dbReference type="GO" id="GO:0030272">
    <property type="term" value="F:5-formyltetrahydrofolate cyclo-ligase activity"/>
    <property type="evidence" value="ECO:0007669"/>
    <property type="project" value="UniProtKB-EC"/>
</dbReference>
<dbReference type="FunCoup" id="A0A259U007">
    <property type="interactions" value="327"/>
</dbReference>
<gene>
    <name evidence="6" type="ORF">BSZ36_09440</name>
</gene>
<keyword evidence="3 4" id="KW-0067">ATP-binding</keyword>
<name>A0A259U007_9BACT</name>
<dbReference type="Pfam" id="PF01812">
    <property type="entry name" value="5-FTHF_cyc-lig"/>
    <property type="match status" value="1"/>
</dbReference>
<dbReference type="InterPro" id="IPR037171">
    <property type="entry name" value="NagB/RpiA_transferase-like"/>
</dbReference>
<keyword evidence="6" id="KW-0436">Ligase</keyword>
<dbReference type="GO" id="GO:0035999">
    <property type="term" value="P:tetrahydrofolate interconversion"/>
    <property type="evidence" value="ECO:0007669"/>
    <property type="project" value="TreeGrafter"/>
</dbReference>
<keyword evidence="5" id="KW-0479">Metal-binding</keyword>
<evidence type="ECO:0000313" key="7">
    <source>
        <dbReference type="Proteomes" id="UP000216446"/>
    </source>
</evidence>
<feature type="binding site" evidence="4">
    <location>
        <position position="64"/>
    </location>
    <ligand>
        <name>substrate</name>
    </ligand>
</feature>
<dbReference type="GO" id="GO:0046872">
    <property type="term" value="F:metal ion binding"/>
    <property type="evidence" value="ECO:0007669"/>
    <property type="project" value="UniProtKB-KW"/>
</dbReference>
<dbReference type="AlphaFoldDB" id="A0A259U007"/>
<dbReference type="InterPro" id="IPR024185">
    <property type="entry name" value="FTHF_cligase-like_sf"/>
</dbReference>
<comment type="catalytic activity">
    <reaction evidence="5">
        <text>(6S)-5-formyl-5,6,7,8-tetrahydrofolate + ATP = (6R)-5,10-methenyltetrahydrofolate + ADP + phosphate</text>
        <dbReference type="Rhea" id="RHEA:10488"/>
        <dbReference type="ChEBI" id="CHEBI:30616"/>
        <dbReference type="ChEBI" id="CHEBI:43474"/>
        <dbReference type="ChEBI" id="CHEBI:57455"/>
        <dbReference type="ChEBI" id="CHEBI:57457"/>
        <dbReference type="ChEBI" id="CHEBI:456216"/>
        <dbReference type="EC" id="6.3.3.2"/>
    </reaction>
</comment>
<dbReference type="InterPro" id="IPR002698">
    <property type="entry name" value="FTHF_cligase"/>
</dbReference>
<dbReference type="OrthoDB" id="9801938at2"/>
<accession>A0A259U007</accession>
<protein>
    <recommendedName>
        <fullName evidence="5">5-formyltetrahydrofolate cyclo-ligase</fullName>
        <ecNumber evidence="5">6.3.3.2</ecNumber>
    </recommendedName>
</protein>
<evidence type="ECO:0000256" key="2">
    <source>
        <dbReference type="ARBA" id="ARBA00022741"/>
    </source>
</evidence>
<evidence type="ECO:0000256" key="3">
    <source>
        <dbReference type="ARBA" id="ARBA00022840"/>
    </source>
</evidence>
<dbReference type="PANTHER" id="PTHR23407:SF1">
    <property type="entry name" value="5-FORMYLTETRAHYDROFOLATE CYCLO-LIGASE"/>
    <property type="match status" value="1"/>
</dbReference>
<proteinExistence type="inferred from homology"/>
<feature type="binding site" evidence="4">
    <location>
        <begin position="145"/>
        <end position="153"/>
    </location>
    <ligand>
        <name>ATP</name>
        <dbReference type="ChEBI" id="CHEBI:30616"/>
    </ligand>
</feature>
<evidence type="ECO:0000256" key="5">
    <source>
        <dbReference type="RuleBase" id="RU361279"/>
    </source>
</evidence>
<dbReference type="InParanoid" id="A0A259U007"/>
<comment type="caution">
    <text evidence="6">The sequence shown here is derived from an EMBL/GenBank/DDBJ whole genome shotgun (WGS) entry which is preliminary data.</text>
</comment>
<dbReference type="SUPFAM" id="SSF100950">
    <property type="entry name" value="NagB/RpiA/CoA transferase-like"/>
    <property type="match status" value="1"/>
</dbReference>
<evidence type="ECO:0000256" key="1">
    <source>
        <dbReference type="ARBA" id="ARBA00010638"/>
    </source>
</evidence>
<evidence type="ECO:0000256" key="4">
    <source>
        <dbReference type="PIRSR" id="PIRSR006806-1"/>
    </source>
</evidence>
<keyword evidence="7" id="KW-1185">Reference proteome</keyword>
<dbReference type="NCBIfam" id="TIGR02727">
    <property type="entry name" value="MTHFS_bact"/>
    <property type="match status" value="1"/>
</dbReference>
<sequence>MDAMETGNVAAEKARARKLFRARRAALAPEARQAQSVAICSQLLPFLHERRMRTLSAFWPLAEEVDLRPLLRGLAASGVTVALPVVVSERGDRPRLVHRAFQGDAALARGRFGVMEPLATAPLVAPRDVEVALVPALAVDARGVRLGYGGGFYDAFLAQTEAMRVAVVFASGVAARLPAEPHDARVDWTVTPEAARAAT</sequence>
<dbReference type="EMBL" id="MQWB01000001">
    <property type="protein sequence ID" value="OZC03177.1"/>
    <property type="molecule type" value="Genomic_DNA"/>
</dbReference>
<evidence type="ECO:0000313" key="6">
    <source>
        <dbReference type="EMBL" id="OZC03177.1"/>
    </source>
</evidence>
<dbReference type="EC" id="6.3.3.2" evidence="5"/>